<dbReference type="AlphaFoldDB" id="A0A7J7M0E9"/>
<evidence type="ECO:0000256" key="1">
    <source>
        <dbReference type="SAM" id="Phobius"/>
    </source>
</evidence>
<dbReference type="InterPro" id="IPR012677">
    <property type="entry name" value="Nucleotide-bd_a/b_plait_sf"/>
</dbReference>
<keyword evidence="3" id="KW-1185">Reference proteome</keyword>
<protein>
    <submittedName>
        <fullName evidence="2">Uncharacterized protein</fullName>
    </submittedName>
</protein>
<keyword evidence="1" id="KW-0812">Transmembrane</keyword>
<gene>
    <name evidence="2" type="ORF">GIB67_025570</name>
</gene>
<feature type="transmembrane region" description="Helical" evidence="1">
    <location>
        <begin position="20"/>
        <end position="42"/>
    </location>
</feature>
<dbReference type="EMBL" id="JACGCM010001848">
    <property type="protein sequence ID" value="KAF6148351.1"/>
    <property type="molecule type" value="Genomic_DNA"/>
</dbReference>
<dbReference type="Gene3D" id="3.30.70.330">
    <property type="match status" value="1"/>
</dbReference>
<evidence type="ECO:0000313" key="2">
    <source>
        <dbReference type="EMBL" id="KAF6148351.1"/>
    </source>
</evidence>
<proteinExistence type="predicted"/>
<feature type="transmembrane region" description="Helical" evidence="1">
    <location>
        <begin position="63"/>
        <end position="82"/>
    </location>
</feature>
<dbReference type="OrthoDB" id="296632at2759"/>
<dbReference type="Proteomes" id="UP000541444">
    <property type="component" value="Unassembled WGS sequence"/>
</dbReference>
<comment type="caution">
    <text evidence="2">The sequence shown here is derived from an EMBL/GenBank/DDBJ whole genome shotgun (WGS) entry which is preliminary data.</text>
</comment>
<name>A0A7J7M0E9_9MAGN</name>
<organism evidence="2 3">
    <name type="scientific">Kingdonia uniflora</name>
    <dbReference type="NCBI Taxonomy" id="39325"/>
    <lineage>
        <taxon>Eukaryota</taxon>
        <taxon>Viridiplantae</taxon>
        <taxon>Streptophyta</taxon>
        <taxon>Embryophyta</taxon>
        <taxon>Tracheophyta</taxon>
        <taxon>Spermatophyta</taxon>
        <taxon>Magnoliopsida</taxon>
        <taxon>Ranunculales</taxon>
        <taxon>Circaeasteraceae</taxon>
        <taxon>Kingdonia</taxon>
    </lineage>
</organism>
<keyword evidence="1" id="KW-1133">Transmembrane helix</keyword>
<sequence>MEKEEEPESNVLLASIENLQYAVTVDVLHTVLTILGILGIWYCPKNCYIWKKKNGGMQTLVQYPGTIIVCYILISYYVLLVLL</sequence>
<keyword evidence="1" id="KW-0472">Membrane</keyword>
<accession>A0A7J7M0E9</accession>
<evidence type="ECO:0000313" key="3">
    <source>
        <dbReference type="Proteomes" id="UP000541444"/>
    </source>
</evidence>
<reference evidence="2 3" key="1">
    <citation type="journal article" date="2020" name="IScience">
        <title>Genome Sequencing of the Endangered Kingdonia uniflora (Circaeasteraceae, Ranunculales) Reveals Potential Mechanisms of Evolutionary Specialization.</title>
        <authorList>
            <person name="Sun Y."/>
            <person name="Deng T."/>
            <person name="Zhang A."/>
            <person name="Moore M.J."/>
            <person name="Landis J.B."/>
            <person name="Lin N."/>
            <person name="Zhang H."/>
            <person name="Zhang X."/>
            <person name="Huang J."/>
            <person name="Zhang X."/>
            <person name="Sun H."/>
            <person name="Wang H."/>
        </authorList>
    </citation>
    <scope>NUCLEOTIDE SEQUENCE [LARGE SCALE GENOMIC DNA]</scope>
    <source>
        <strain evidence="2">TB1705</strain>
        <tissue evidence="2">Leaf</tissue>
    </source>
</reference>